<dbReference type="PROSITE" id="PS01128">
    <property type="entry name" value="SHIKIMATE_KINASE"/>
    <property type="match status" value="1"/>
</dbReference>
<evidence type="ECO:0000256" key="4">
    <source>
        <dbReference type="ARBA" id="ARBA00022605"/>
    </source>
</evidence>
<comment type="pathway">
    <text evidence="1 11">Metabolic intermediate biosynthesis; chorismate biosynthesis; chorismate from D-erythrose 4-phosphate and phosphoenolpyruvate: step 5/7.</text>
</comment>
<comment type="catalytic activity">
    <reaction evidence="10 11">
        <text>shikimate + ATP = 3-phosphoshikimate + ADP + H(+)</text>
        <dbReference type="Rhea" id="RHEA:13121"/>
        <dbReference type="ChEBI" id="CHEBI:15378"/>
        <dbReference type="ChEBI" id="CHEBI:30616"/>
        <dbReference type="ChEBI" id="CHEBI:36208"/>
        <dbReference type="ChEBI" id="CHEBI:145989"/>
        <dbReference type="ChEBI" id="CHEBI:456216"/>
        <dbReference type="EC" id="2.7.1.71"/>
    </reaction>
</comment>
<feature type="binding site" evidence="11">
    <location>
        <position position="97"/>
    </location>
    <ligand>
        <name>substrate</name>
    </ligand>
</feature>
<feature type="binding site" evidence="11">
    <location>
        <position position="135"/>
    </location>
    <ligand>
        <name>ATP</name>
        <dbReference type="ChEBI" id="CHEBI:30616"/>
    </ligand>
</feature>
<dbReference type="InterPro" id="IPR031322">
    <property type="entry name" value="Shikimate/glucono_kinase"/>
</dbReference>
<feature type="binding site" evidence="11">
    <location>
        <position position="75"/>
    </location>
    <ligand>
        <name>substrate</name>
    </ligand>
</feature>
<dbReference type="GO" id="GO:0000287">
    <property type="term" value="F:magnesium ion binding"/>
    <property type="evidence" value="ECO:0007669"/>
    <property type="project" value="UniProtKB-UniRule"/>
</dbReference>
<feature type="binding site" evidence="11">
    <location>
        <position position="51"/>
    </location>
    <ligand>
        <name>substrate</name>
    </ligand>
</feature>
<dbReference type="PRINTS" id="PR01100">
    <property type="entry name" value="SHIKIMTKNASE"/>
</dbReference>
<keyword evidence="11" id="KW-0460">Magnesium</keyword>
<evidence type="ECO:0000256" key="5">
    <source>
        <dbReference type="ARBA" id="ARBA00022679"/>
    </source>
</evidence>
<organism evidence="12 13">
    <name type="scientific">Croceibacterium salegens</name>
    <dbReference type="NCBI Taxonomy" id="1737568"/>
    <lineage>
        <taxon>Bacteria</taxon>
        <taxon>Pseudomonadati</taxon>
        <taxon>Pseudomonadota</taxon>
        <taxon>Alphaproteobacteria</taxon>
        <taxon>Sphingomonadales</taxon>
        <taxon>Erythrobacteraceae</taxon>
        <taxon>Croceibacterium</taxon>
    </lineage>
</organism>
<comment type="cofactor">
    <cofactor evidence="11">
        <name>Mg(2+)</name>
        <dbReference type="ChEBI" id="CHEBI:18420"/>
    </cofactor>
    <text evidence="11">Binds 1 Mg(2+) ion per subunit.</text>
</comment>
<dbReference type="InterPro" id="IPR000623">
    <property type="entry name" value="Shikimate_kinase/TSH1"/>
</dbReference>
<dbReference type="HAMAP" id="MF_00109">
    <property type="entry name" value="Shikimate_kinase"/>
    <property type="match status" value="1"/>
</dbReference>
<name>A0A6I4SV65_9SPHN</name>
<dbReference type="UniPathway" id="UPA00053">
    <property type="reaction ID" value="UER00088"/>
</dbReference>
<evidence type="ECO:0000256" key="10">
    <source>
        <dbReference type="ARBA" id="ARBA00048567"/>
    </source>
</evidence>
<comment type="caution">
    <text evidence="11">Lacks conserved residue(s) required for the propagation of feature annotation.</text>
</comment>
<dbReference type="Pfam" id="PF01202">
    <property type="entry name" value="SKI"/>
    <property type="match status" value="1"/>
</dbReference>
<dbReference type="GO" id="GO:0005524">
    <property type="term" value="F:ATP binding"/>
    <property type="evidence" value="ECO:0007669"/>
    <property type="project" value="UniProtKB-UniRule"/>
</dbReference>
<dbReference type="AlphaFoldDB" id="A0A6I4SV65"/>
<feature type="binding site" evidence="11">
    <location>
        <position position="33"/>
    </location>
    <ligand>
        <name>Mg(2+)</name>
        <dbReference type="ChEBI" id="CHEBI:18420"/>
    </ligand>
</feature>
<dbReference type="Gene3D" id="3.40.50.300">
    <property type="entry name" value="P-loop containing nucleotide triphosphate hydrolases"/>
    <property type="match status" value="1"/>
</dbReference>
<dbReference type="InterPro" id="IPR023000">
    <property type="entry name" value="Shikimate_kinase_CS"/>
</dbReference>
<dbReference type="InterPro" id="IPR027417">
    <property type="entry name" value="P-loop_NTPase"/>
</dbReference>
<keyword evidence="7 11" id="KW-0418">Kinase</keyword>
<keyword evidence="11" id="KW-0963">Cytoplasm</keyword>
<evidence type="ECO:0000256" key="11">
    <source>
        <dbReference type="HAMAP-Rule" id="MF_00109"/>
    </source>
</evidence>
<evidence type="ECO:0000256" key="1">
    <source>
        <dbReference type="ARBA" id="ARBA00004842"/>
    </source>
</evidence>
<keyword evidence="13" id="KW-1185">Reference proteome</keyword>
<protein>
    <recommendedName>
        <fullName evidence="3 11">Shikimate kinase</fullName>
        <shortName evidence="11">SK</shortName>
        <ecNumber evidence="3 11">2.7.1.71</ecNumber>
    </recommendedName>
</protein>
<feature type="binding site" evidence="11">
    <location>
        <begin position="29"/>
        <end position="34"/>
    </location>
    <ligand>
        <name>ATP</name>
        <dbReference type="ChEBI" id="CHEBI:30616"/>
    </ligand>
</feature>
<dbReference type="SUPFAM" id="SSF52540">
    <property type="entry name" value="P-loop containing nucleoside triphosphate hydrolases"/>
    <property type="match status" value="1"/>
</dbReference>
<evidence type="ECO:0000256" key="3">
    <source>
        <dbReference type="ARBA" id="ARBA00012154"/>
    </source>
</evidence>
<evidence type="ECO:0000313" key="12">
    <source>
        <dbReference type="EMBL" id="MXO60064.1"/>
    </source>
</evidence>
<keyword evidence="9 11" id="KW-0057">Aromatic amino acid biosynthesis</keyword>
<evidence type="ECO:0000256" key="7">
    <source>
        <dbReference type="ARBA" id="ARBA00022777"/>
    </source>
</evidence>
<comment type="caution">
    <text evidence="12">The sequence shown here is derived from an EMBL/GenBank/DDBJ whole genome shotgun (WGS) entry which is preliminary data.</text>
</comment>
<dbReference type="OrthoDB" id="9800332at2"/>
<dbReference type="PANTHER" id="PTHR21087:SF16">
    <property type="entry name" value="SHIKIMATE KINASE 1, CHLOROPLASTIC"/>
    <property type="match status" value="1"/>
</dbReference>
<evidence type="ECO:0000256" key="2">
    <source>
        <dbReference type="ARBA" id="ARBA00006997"/>
    </source>
</evidence>
<keyword evidence="5 11" id="KW-0808">Transferase</keyword>
<gene>
    <name evidence="11" type="primary">aroK</name>
    <name evidence="12" type="ORF">GRI89_10990</name>
</gene>
<dbReference type="GO" id="GO:0004765">
    <property type="term" value="F:shikimate kinase activity"/>
    <property type="evidence" value="ECO:0007669"/>
    <property type="project" value="UniProtKB-UniRule"/>
</dbReference>
<keyword evidence="11" id="KW-0479">Metal-binding</keyword>
<comment type="subcellular location">
    <subcellularLocation>
        <location evidence="11">Cytoplasm</location>
    </subcellularLocation>
</comment>
<dbReference type="EMBL" id="WTYM01000044">
    <property type="protein sequence ID" value="MXO60064.1"/>
    <property type="molecule type" value="Genomic_DNA"/>
</dbReference>
<dbReference type="GO" id="GO:0009423">
    <property type="term" value="P:chorismate biosynthetic process"/>
    <property type="evidence" value="ECO:0007669"/>
    <property type="project" value="UniProtKB-UniRule"/>
</dbReference>
<feature type="binding site" evidence="11">
    <location>
        <position position="154"/>
    </location>
    <ligand>
        <name>substrate</name>
    </ligand>
</feature>
<sequence>MDGHTLNDAEIRQLAIRLDRPVVLVGMMGVGKSTVGRKLATLLDLPFVDADDEIAEAAQLTIPEIFERFGEPYFRDGERRVIARLLEGGPSVIATGGGAFAQDDTRAMILERGLAVWLDSDVPTLIDRTSRKDNRPLLKGGEPRKILAELKAKRDPLYALAPVHVISGRGPHGDTVTLILGALAGCL</sequence>
<dbReference type="GO" id="GO:0009073">
    <property type="term" value="P:aromatic amino acid family biosynthetic process"/>
    <property type="evidence" value="ECO:0007669"/>
    <property type="project" value="UniProtKB-KW"/>
</dbReference>
<evidence type="ECO:0000256" key="6">
    <source>
        <dbReference type="ARBA" id="ARBA00022741"/>
    </source>
</evidence>
<evidence type="ECO:0000256" key="9">
    <source>
        <dbReference type="ARBA" id="ARBA00023141"/>
    </source>
</evidence>
<comment type="function">
    <text evidence="11">Catalyzes the specific phosphorylation of the 3-hydroxyl group of shikimic acid using ATP as a cosubstrate.</text>
</comment>
<reference evidence="12 13" key="1">
    <citation type="submission" date="2019-12" db="EMBL/GenBank/DDBJ databases">
        <title>Genomic-based taxomic classification of the family Erythrobacteraceae.</title>
        <authorList>
            <person name="Xu L."/>
        </authorList>
    </citation>
    <scope>NUCLEOTIDE SEQUENCE [LARGE SCALE GENOMIC DNA]</scope>
    <source>
        <strain evidence="12 13">MCCC 1K01500</strain>
    </source>
</reference>
<evidence type="ECO:0000313" key="13">
    <source>
        <dbReference type="Proteomes" id="UP000433652"/>
    </source>
</evidence>
<dbReference type="GO" id="GO:0005829">
    <property type="term" value="C:cytosol"/>
    <property type="evidence" value="ECO:0007669"/>
    <property type="project" value="TreeGrafter"/>
</dbReference>
<proteinExistence type="inferred from homology"/>
<dbReference type="GO" id="GO:0008652">
    <property type="term" value="P:amino acid biosynthetic process"/>
    <property type="evidence" value="ECO:0007669"/>
    <property type="project" value="UniProtKB-KW"/>
</dbReference>
<comment type="subunit">
    <text evidence="11">Monomer.</text>
</comment>
<keyword evidence="4 11" id="KW-0028">Amino-acid biosynthesis</keyword>
<dbReference type="Proteomes" id="UP000433652">
    <property type="component" value="Unassembled WGS sequence"/>
</dbReference>
<accession>A0A6I4SV65</accession>
<dbReference type="NCBIfam" id="NF010552">
    <property type="entry name" value="PRK13946.1"/>
    <property type="match status" value="1"/>
</dbReference>
<comment type="similarity">
    <text evidence="2 11">Belongs to the shikimate kinase family.</text>
</comment>
<dbReference type="EC" id="2.7.1.71" evidence="3 11"/>
<keyword evidence="8 11" id="KW-0067">ATP-binding</keyword>
<dbReference type="CDD" id="cd00464">
    <property type="entry name" value="SK"/>
    <property type="match status" value="1"/>
</dbReference>
<dbReference type="PANTHER" id="PTHR21087">
    <property type="entry name" value="SHIKIMATE KINASE"/>
    <property type="match status" value="1"/>
</dbReference>
<evidence type="ECO:0000256" key="8">
    <source>
        <dbReference type="ARBA" id="ARBA00022840"/>
    </source>
</evidence>
<keyword evidence="6 11" id="KW-0547">Nucleotide-binding</keyword>